<dbReference type="Proteomes" id="UP000027665">
    <property type="component" value="Unassembled WGS sequence"/>
</dbReference>
<dbReference type="OrthoDB" id="9809956at2"/>
<reference evidence="7 8" key="1">
    <citation type="submission" date="2014-04" db="EMBL/GenBank/DDBJ databases">
        <title>Draft Genome Sequence of Synergistes jonesii.</title>
        <authorList>
            <person name="Coil D.A."/>
            <person name="Eisen J.A."/>
            <person name="Holland-Moritz H.E."/>
        </authorList>
    </citation>
    <scope>NUCLEOTIDE SEQUENCE [LARGE SCALE GENOMIC DNA]</scope>
    <source>
        <strain evidence="7 8">78-1</strain>
    </source>
</reference>
<name>A0A073IPF8_9BACT</name>
<comment type="similarity">
    <text evidence="1 5">Belongs to the dUTPase family.</text>
</comment>
<dbReference type="UniPathway" id="UPA00610">
    <property type="reaction ID" value="UER00666"/>
</dbReference>
<dbReference type="InterPro" id="IPR036157">
    <property type="entry name" value="dUTPase-like_sf"/>
</dbReference>
<organism evidence="7 8">
    <name type="scientific">Synergistes jonesii</name>
    <dbReference type="NCBI Taxonomy" id="2754"/>
    <lineage>
        <taxon>Bacteria</taxon>
        <taxon>Thermotogati</taxon>
        <taxon>Synergistota</taxon>
        <taxon>Synergistia</taxon>
        <taxon>Synergistales</taxon>
        <taxon>Synergistaceae</taxon>
        <taxon>Synergistes</taxon>
    </lineage>
</organism>
<keyword evidence="5" id="KW-0479">Metal-binding</keyword>
<dbReference type="PANTHER" id="PTHR11241">
    <property type="entry name" value="DEOXYURIDINE 5'-TRIPHOSPHATE NUCLEOTIDOHYDROLASE"/>
    <property type="match status" value="1"/>
</dbReference>
<sequence>MAEHITVKVKTAEGVTLPAYATEGSAGMDIRACERVVIRAGARGCVGTGLYLEIPRGYEAQVRPRSGLALKHGVTVLNAPGTIDSDYRGEVRVILANFGENDFTIESGERIAQIIFAAVTQARLETSVELGGTERGAGGFGSTGRK</sequence>
<dbReference type="Pfam" id="PF00692">
    <property type="entry name" value="dUTPase"/>
    <property type="match status" value="1"/>
</dbReference>
<comment type="catalytic activity">
    <reaction evidence="4 5">
        <text>dUTP + H2O = dUMP + diphosphate + H(+)</text>
        <dbReference type="Rhea" id="RHEA:10248"/>
        <dbReference type="ChEBI" id="CHEBI:15377"/>
        <dbReference type="ChEBI" id="CHEBI:15378"/>
        <dbReference type="ChEBI" id="CHEBI:33019"/>
        <dbReference type="ChEBI" id="CHEBI:61555"/>
        <dbReference type="ChEBI" id="CHEBI:246422"/>
        <dbReference type="EC" id="3.6.1.23"/>
    </reaction>
</comment>
<comment type="cofactor">
    <cofactor evidence="5">
        <name>Mg(2+)</name>
        <dbReference type="ChEBI" id="CHEBI:18420"/>
    </cofactor>
</comment>
<comment type="function">
    <text evidence="5">This enzyme is involved in nucleotide metabolism: it produces dUMP, the immediate precursor of thymidine nucleotides and it decreases the intracellular concentration of dUTP so that uracil cannot be incorporated into DNA.</text>
</comment>
<evidence type="ECO:0000256" key="4">
    <source>
        <dbReference type="ARBA" id="ARBA00047686"/>
    </source>
</evidence>
<dbReference type="EC" id="3.6.1.23" evidence="5"/>
<feature type="domain" description="dUTPase-like" evidence="6">
    <location>
        <begin position="16"/>
        <end position="144"/>
    </location>
</feature>
<feature type="binding site" evidence="5">
    <location>
        <position position="78"/>
    </location>
    <ligand>
        <name>substrate</name>
    </ligand>
</feature>
<dbReference type="NCBIfam" id="NF001862">
    <property type="entry name" value="PRK00601.1"/>
    <property type="match status" value="1"/>
</dbReference>
<evidence type="ECO:0000256" key="5">
    <source>
        <dbReference type="HAMAP-Rule" id="MF_00116"/>
    </source>
</evidence>
<dbReference type="HAMAP" id="MF_00116">
    <property type="entry name" value="dUTPase_bact"/>
    <property type="match status" value="1"/>
</dbReference>
<dbReference type="NCBIfam" id="TIGR00576">
    <property type="entry name" value="dut"/>
    <property type="match status" value="1"/>
</dbReference>
<dbReference type="eggNOG" id="COG0756">
    <property type="taxonomic scope" value="Bacteria"/>
</dbReference>
<dbReference type="GO" id="GO:0046081">
    <property type="term" value="P:dUTP catabolic process"/>
    <property type="evidence" value="ECO:0007669"/>
    <property type="project" value="InterPro"/>
</dbReference>
<keyword evidence="3 5" id="KW-0546">Nucleotide metabolism</keyword>
<dbReference type="PATRIC" id="fig|2754.20.peg.887"/>
<evidence type="ECO:0000259" key="6">
    <source>
        <dbReference type="Pfam" id="PF00692"/>
    </source>
</evidence>
<dbReference type="GO" id="GO:0000287">
    <property type="term" value="F:magnesium ion binding"/>
    <property type="evidence" value="ECO:0007669"/>
    <property type="project" value="UniProtKB-UniRule"/>
</dbReference>
<evidence type="ECO:0000313" key="7">
    <source>
        <dbReference type="EMBL" id="KEJ91445.1"/>
    </source>
</evidence>
<evidence type="ECO:0000256" key="1">
    <source>
        <dbReference type="ARBA" id="ARBA00006581"/>
    </source>
</evidence>
<dbReference type="SUPFAM" id="SSF51283">
    <property type="entry name" value="dUTPase-like"/>
    <property type="match status" value="1"/>
</dbReference>
<dbReference type="InterPro" id="IPR033704">
    <property type="entry name" value="dUTPase_trimeric"/>
</dbReference>
<dbReference type="GO" id="GO:0006226">
    <property type="term" value="P:dUMP biosynthetic process"/>
    <property type="evidence" value="ECO:0007669"/>
    <property type="project" value="UniProtKB-UniRule"/>
</dbReference>
<keyword evidence="2 5" id="KW-0378">Hydrolase</keyword>
<comment type="caution">
    <text evidence="5">Lacks conserved residue(s) required for the propagation of feature annotation.</text>
</comment>
<dbReference type="CDD" id="cd07557">
    <property type="entry name" value="trimeric_dUTPase"/>
    <property type="match status" value="1"/>
</dbReference>
<dbReference type="Gene3D" id="2.70.40.10">
    <property type="match status" value="1"/>
</dbReference>
<feature type="binding site" evidence="5">
    <location>
        <begin position="65"/>
        <end position="67"/>
    </location>
    <ligand>
        <name>substrate</name>
    </ligand>
</feature>
<evidence type="ECO:0000313" key="8">
    <source>
        <dbReference type="Proteomes" id="UP000027665"/>
    </source>
</evidence>
<accession>A0A073IPF8</accession>
<proteinExistence type="inferred from homology"/>
<gene>
    <name evidence="5" type="primary">dut</name>
    <name evidence="7" type="ORF">EH55_09560</name>
</gene>
<dbReference type="AlphaFoldDB" id="A0A073IPF8"/>
<dbReference type="STRING" id="2754.EH55_09560"/>
<comment type="pathway">
    <text evidence="5">Pyrimidine metabolism; dUMP biosynthesis; dUMP from dCTP (dUTP route): step 2/2.</text>
</comment>
<dbReference type="InterPro" id="IPR008181">
    <property type="entry name" value="dUTPase"/>
</dbReference>
<dbReference type="GeneID" id="90984357"/>
<dbReference type="GO" id="GO:0004170">
    <property type="term" value="F:dUTP diphosphatase activity"/>
    <property type="evidence" value="ECO:0007669"/>
    <property type="project" value="UniProtKB-UniRule"/>
</dbReference>
<dbReference type="EMBL" id="JMKI01000047">
    <property type="protein sequence ID" value="KEJ91445.1"/>
    <property type="molecule type" value="Genomic_DNA"/>
</dbReference>
<dbReference type="RefSeq" id="WP_037977826.1">
    <property type="nucleotide sequence ID" value="NZ_JMKI01000047.1"/>
</dbReference>
<dbReference type="PANTHER" id="PTHR11241:SF0">
    <property type="entry name" value="DEOXYURIDINE 5'-TRIPHOSPHATE NUCLEOTIDOHYDROLASE"/>
    <property type="match status" value="1"/>
</dbReference>
<evidence type="ECO:0000256" key="2">
    <source>
        <dbReference type="ARBA" id="ARBA00022801"/>
    </source>
</evidence>
<dbReference type="InterPro" id="IPR029054">
    <property type="entry name" value="dUTPase-like"/>
</dbReference>
<comment type="caution">
    <text evidence="7">The sequence shown here is derived from an EMBL/GenBank/DDBJ whole genome shotgun (WGS) entry which is preliminary data.</text>
</comment>
<keyword evidence="5" id="KW-0460">Magnesium</keyword>
<keyword evidence="8" id="KW-1185">Reference proteome</keyword>
<feature type="binding site" evidence="5">
    <location>
        <begin position="82"/>
        <end position="84"/>
    </location>
    <ligand>
        <name>substrate</name>
    </ligand>
</feature>
<protein>
    <recommendedName>
        <fullName evidence="5">Deoxyuridine 5'-triphosphate nucleotidohydrolase</fullName>
        <shortName evidence="5">dUTPase</shortName>
        <ecNumber evidence="5">3.6.1.23</ecNumber>
    </recommendedName>
    <alternativeName>
        <fullName evidence="5">dUTP pyrophosphatase</fullName>
    </alternativeName>
</protein>
<evidence type="ECO:0000256" key="3">
    <source>
        <dbReference type="ARBA" id="ARBA00023080"/>
    </source>
</evidence>